<dbReference type="AlphaFoldDB" id="A0A6B8RQZ5"/>
<dbReference type="InterPro" id="IPR023393">
    <property type="entry name" value="START-like_dom_sf"/>
</dbReference>
<dbReference type="SUPFAM" id="SSF55961">
    <property type="entry name" value="Bet v1-like"/>
    <property type="match status" value="1"/>
</dbReference>
<evidence type="ECO:0000313" key="3">
    <source>
        <dbReference type="EMBL" id="QGQ98132.1"/>
    </source>
</evidence>
<dbReference type="Pfam" id="PF08327">
    <property type="entry name" value="AHSA1"/>
    <property type="match status" value="1"/>
</dbReference>
<dbReference type="OrthoDB" id="2355173at2"/>
<evidence type="ECO:0000313" key="4">
    <source>
        <dbReference type="Proteomes" id="UP000426246"/>
    </source>
</evidence>
<dbReference type="Gene3D" id="3.30.530.20">
    <property type="match status" value="1"/>
</dbReference>
<reference evidence="4" key="1">
    <citation type="submission" date="2018-11" db="EMBL/GenBank/DDBJ databases">
        <title>Complete genome sequence of Paenibacillus sp. ML311-T8.</title>
        <authorList>
            <person name="Nam Y.-D."/>
            <person name="Kang J."/>
            <person name="Chung W.-H."/>
            <person name="Park Y.S."/>
        </authorList>
    </citation>
    <scope>NUCLEOTIDE SEQUENCE [LARGE SCALE GENOMIC DNA]</scope>
    <source>
        <strain evidence="4">ML311-T8</strain>
    </source>
</reference>
<dbReference type="InterPro" id="IPR013538">
    <property type="entry name" value="ASHA1/2-like_C"/>
</dbReference>
<evidence type="ECO:0000259" key="2">
    <source>
        <dbReference type="Pfam" id="PF08327"/>
    </source>
</evidence>
<comment type="similarity">
    <text evidence="1">Belongs to the AHA1 family.</text>
</comment>
<proteinExistence type="inferred from homology"/>
<dbReference type="Proteomes" id="UP000426246">
    <property type="component" value="Chromosome"/>
</dbReference>
<dbReference type="RefSeq" id="WP_155703231.1">
    <property type="nucleotide sequence ID" value="NZ_CP034235.1"/>
</dbReference>
<keyword evidence="4" id="KW-1185">Reference proteome</keyword>
<gene>
    <name evidence="3" type="ORF">EHS13_26215</name>
</gene>
<dbReference type="KEGG" id="ppsc:EHS13_26215"/>
<accession>A0A6B8RQZ5</accession>
<evidence type="ECO:0000256" key="1">
    <source>
        <dbReference type="ARBA" id="ARBA00006817"/>
    </source>
</evidence>
<organism evidence="3 4">
    <name type="scientific">Paenibacillus psychroresistens</name>
    <dbReference type="NCBI Taxonomy" id="1778678"/>
    <lineage>
        <taxon>Bacteria</taxon>
        <taxon>Bacillati</taxon>
        <taxon>Bacillota</taxon>
        <taxon>Bacilli</taxon>
        <taxon>Bacillales</taxon>
        <taxon>Paenibacillaceae</taxon>
        <taxon>Paenibacillus</taxon>
    </lineage>
</organism>
<sequence length="140" mass="15805">MDNNTQDTLPAIRNTFMLNAPIEKVWDVVSTSEGIASWFMPNNFKAEVGHQFEINAGPFGMSPCKVTTIDPPNKLSFEWGKDWMLTFELKDIDNKTEFTLTHSGWDANKVTEFGQSHEEVRKMMSGGWVGLEAKLVSLFA</sequence>
<dbReference type="EMBL" id="CP034235">
    <property type="protein sequence ID" value="QGQ98132.1"/>
    <property type="molecule type" value="Genomic_DNA"/>
</dbReference>
<name>A0A6B8RQZ5_9BACL</name>
<dbReference type="CDD" id="cd07814">
    <property type="entry name" value="SRPBCC_CalC_Aha1-like"/>
    <property type="match status" value="1"/>
</dbReference>
<feature type="domain" description="Activator of Hsp90 ATPase homologue 1/2-like C-terminal" evidence="2">
    <location>
        <begin position="19"/>
        <end position="130"/>
    </location>
</feature>
<protein>
    <submittedName>
        <fullName evidence="3">SRPBCC domain-containing protein</fullName>
    </submittedName>
</protein>